<dbReference type="InterPro" id="IPR036977">
    <property type="entry name" value="DNA_primase_Znf_CHC2"/>
</dbReference>
<dbReference type="EMBL" id="JAEMOS010000002">
    <property type="protein sequence ID" value="MBJ7265487.1"/>
    <property type="molecule type" value="Genomic_DNA"/>
</dbReference>
<evidence type="ECO:0000259" key="4">
    <source>
        <dbReference type="SMART" id="SM00400"/>
    </source>
</evidence>
<keyword evidence="8" id="KW-1185">Reference proteome</keyword>
<gene>
    <name evidence="5" type="ORF">JHC10_00880</name>
    <name evidence="6" type="ORF">JHC11_12660</name>
</gene>
<evidence type="ECO:0000256" key="3">
    <source>
        <dbReference type="ARBA" id="ARBA00022833"/>
    </source>
</evidence>
<dbReference type="RefSeq" id="WP_199493303.1">
    <property type="nucleotide sequence ID" value="NZ_JAEMOP010000009.1"/>
</dbReference>
<keyword evidence="1" id="KW-0479">Metal-binding</keyword>
<organism evidence="6 7">
    <name type="scientific">Idiomarina abyssalis</name>
    <dbReference type="NCBI Taxonomy" id="86102"/>
    <lineage>
        <taxon>Bacteria</taxon>
        <taxon>Pseudomonadati</taxon>
        <taxon>Pseudomonadota</taxon>
        <taxon>Gammaproteobacteria</taxon>
        <taxon>Alteromonadales</taxon>
        <taxon>Idiomarinaceae</taxon>
        <taxon>Idiomarina</taxon>
    </lineage>
</organism>
<dbReference type="EMBL" id="JAEMOP010000009">
    <property type="protein sequence ID" value="MBJ7316839.1"/>
    <property type="molecule type" value="Genomic_DNA"/>
</dbReference>
<dbReference type="InterPro" id="IPR002694">
    <property type="entry name" value="Znf_CHC2"/>
</dbReference>
<keyword evidence="3" id="KW-0862">Zinc</keyword>
<evidence type="ECO:0000313" key="8">
    <source>
        <dbReference type="Proteomes" id="UP000655994"/>
    </source>
</evidence>
<dbReference type="AlphaFoldDB" id="A0A8I1G6T7"/>
<dbReference type="Proteomes" id="UP000655994">
    <property type="component" value="Unassembled WGS sequence"/>
</dbReference>
<dbReference type="PANTHER" id="PTHR30313">
    <property type="entry name" value="DNA PRIMASE"/>
    <property type="match status" value="1"/>
</dbReference>
<keyword evidence="2" id="KW-0863">Zinc-finger</keyword>
<sequence>MRFSAEFLADLRSRANIVDIIDSVTPLKRTGKNHMGKCPMPDHDDRNPSFAVREDSQTYRCYSCGAHGDVFNFYQETRGLLFVDAVKEVANEMGVALPTPDNKMNDKTKAYQKLRLQLTKILSEGFTKNKERLSLPINDSLIKQLNPGYAADPRRVNGCMKKYREQLPIQELYGDKRNSKPALADSTAVSFPATTSTGRIVGFTLMRTDFIPHSVSLDSSESVNDYWVGGQNLKSLDKNKTLYVTFDFESLTKLNKEKPDSTALMHPALDPSVTPKQMKQLDRCPADIVFVLPSSLKREGIFVASLIKNYQLGDMRSVTVSSKPDARGFMFDVMSQRFKHYPESEQELIIHQLEEKGLNPVSDSLVSQVNESNINHSPTAASS</sequence>
<dbReference type="InterPro" id="IPR050219">
    <property type="entry name" value="DnaG_primase"/>
</dbReference>
<proteinExistence type="predicted"/>
<dbReference type="GO" id="GO:0003899">
    <property type="term" value="F:DNA-directed RNA polymerase activity"/>
    <property type="evidence" value="ECO:0007669"/>
    <property type="project" value="InterPro"/>
</dbReference>
<dbReference type="GO" id="GO:0008270">
    <property type="term" value="F:zinc ion binding"/>
    <property type="evidence" value="ECO:0007669"/>
    <property type="project" value="UniProtKB-KW"/>
</dbReference>
<evidence type="ECO:0000313" key="5">
    <source>
        <dbReference type="EMBL" id="MBJ7265487.1"/>
    </source>
</evidence>
<dbReference type="SMART" id="SM00400">
    <property type="entry name" value="ZnF_CHCC"/>
    <property type="match status" value="1"/>
</dbReference>
<evidence type="ECO:0000313" key="6">
    <source>
        <dbReference type="EMBL" id="MBJ7316839.1"/>
    </source>
</evidence>
<accession>A0A8I1G6T7</accession>
<reference evidence="6 8" key="1">
    <citation type="submission" date="2020-09" db="EMBL/GenBank/DDBJ databases">
        <title>Draft Genomes of Bacterial Isolates from North Pond Shallow Sediments.</title>
        <authorList>
            <person name="Kiel Reese B."/>
            <person name="Mullis M."/>
            <person name="Weisend R.E."/>
        </authorList>
    </citation>
    <scope>NUCLEOTIDE SEQUENCE</scope>
    <source>
        <strain evidence="6">KJE-2</strain>
        <strain evidence="5 8">KJE-3</strain>
    </source>
</reference>
<dbReference type="GO" id="GO:0005737">
    <property type="term" value="C:cytoplasm"/>
    <property type="evidence" value="ECO:0007669"/>
    <property type="project" value="TreeGrafter"/>
</dbReference>
<dbReference type="PANTHER" id="PTHR30313:SF2">
    <property type="entry name" value="DNA PRIMASE"/>
    <property type="match status" value="1"/>
</dbReference>
<evidence type="ECO:0000256" key="2">
    <source>
        <dbReference type="ARBA" id="ARBA00022771"/>
    </source>
</evidence>
<evidence type="ECO:0000256" key="1">
    <source>
        <dbReference type="ARBA" id="ARBA00022723"/>
    </source>
</evidence>
<name>A0A8I1G6T7_9GAMM</name>
<dbReference type="Proteomes" id="UP000621390">
    <property type="component" value="Unassembled WGS sequence"/>
</dbReference>
<feature type="domain" description="Zinc finger CHC2-type" evidence="4">
    <location>
        <begin position="34"/>
        <end position="90"/>
    </location>
</feature>
<protein>
    <recommendedName>
        <fullName evidence="4">Zinc finger CHC2-type domain-containing protein</fullName>
    </recommendedName>
</protein>
<dbReference type="SUPFAM" id="SSF57783">
    <property type="entry name" value="Zinc beta-ribbon"/>
    <property type="match status" value="1"/>
</dbReference>
<evidence type="ECO:0000313" key="7">
    <source>
        <dbReference type="Proteomes" id="UP000621390"/>
    </source>
</evidence>
<comment type="caution">
    <text evidence="6">The sequence shown here is derived from an EMBL/GenBank/DDBJ whole genome shotgun (WGS) entry which is preliminary data.</text>
</comment>
<dbReference type="GO" id="GO:0003677">
    <property type="term" value="F:DNA binding"/>
    <property type="evidence" value="ECO:0007669"/>
    <property type="project" value="InterPro"/>
</dbReference>
<dbReference type="GO" id="GO:0006269">
    <property type="term" value="P:DNA replication, synthesis of primer"/>
    <property type="evidence" value="ECO:0007669"/>
    <property type="project" value="TreeGrafter"/>
</dbReference>
<dbReference type="Pfam" id="PF01807">
    <property type="entry name" value="Zn_ribbon_DnaG"/>
    <property type="match status" value="1"/>
</dbReference>
<dbReference type="Gene3D" id="3.90.580.10">
    <property type="entry name" value="Zinc finger, CHC2-type domain"/>
    <property type="match status" value="1"/>
</dbReference>